<feature type="compositionally biased region" description="Basic and acidic residues" evidence="12">
    <location>
        <begin position="745"/>
        <end position="765"/>
    </location>
</feature>
<comment type="pathway">
    <text evidence="1">Cell wall biogenesis; peptidoglycan biosynthesis.</text>
</comment>
<evidence type="ECO:0000256" key="6">
    <source>
        <dbReference type="ARBA" id="ARBA00022676"/>
    </source>
</evidence>
<keyword evidence="13" id="KW-0472">Membrane</keyword>
<keyword evidence="4" id="KW-0121">Carboxypeptidase</keyword>
<evidence type="ECO:0000256" key="5">
    <source>
        <dbReference type="ARBA" id="ARBA00022670"/>
    </source>
</evidence>
<feature type="compositionally biased region" description="Pro residues" evidence="12">
    <location>
        <begin position="82"/>
        <end position="96"/>
    </location>
</feature>
<feature type="compositionally biased region" description="Basic and acidic residues" evidence="12">
    <location>
        <begin position="1"/>
        <end position="11"/>
    </location>
</feature>
<keyword evidence="7" id="KW-0808">Transferase</keyword>
<evidence type="ECO:0000256" key="7">
    <source>
        <dbReference type="ARBA" id="ARBA00022679"/>
    </source>
</evidence>
<reference evidence="16 17" key="1">
    <citation type="submission" date="2024-05" db="EMBL/GenBank/DDBJ databases">
        <title>Sphingomonas sp. HF-S3 16S ribosomal RNA gene Genome sequencing and assembly.</title>
        <authorList>
            <person name="Lee H."/>
        </authorList>
    </citation>
    <scope>NUCLEOTIDE SEQUENCE [LARGE SCALE GENOMIC DNA]</scope>
    <source>
        <strain evidence="16 17">HF-S3</strain>
    </source>
</reference>
<dbReference type="InterPro" id="IPR050396">
    <property type="entry name" value="Glycosyltr_51/Transpeptidase"/>
</dbReference>
<keyword evidence="9" id="KW-0511">Multifunctional enzyme</keyword>
<keyword evidence="17" id="KW-1185">Reference proteome</keyword>
<evidence type="ECO:0000259" key="14">
    <source>
        <dbReference type="Pfam" id="PF00905"/>
    </source>
</evidence>
<evidence type="ECO:0000259" key="15">
    <source>
        <dbReference type="Pfam" id="PF00912"/>
    </source>
</evidence>
<comment type="catalytic activity">
    <reaction evidence="11">
        <text>[GlcNAc-(1-&gt;4)-Mur2Ac(oyl-L-Ala-gamma-D-Glu-L-Lys-D-Ala-D-Ala)](n)-di-trans,octa-cis-undecaprenyl diphosphate + beta-D-GlcNAc-(1-&gt;4)-Mur2Ac(oyl-L-Ala-gamma-D-Glu-L-Lys-D-Ala-D-Ala)-di-trans,octa-cis-undecaprenyl diphosphate = [GlcNAc-(1-&gt;4)-Mur2Ac(oyl-L-Ala-gamma-D-Glu-L-Lys-D-Ala-D-Ala)](n+1)-di-trans,octa-cis-undecaprenyl diphosphate + di-trans,octa-cis-undecaprenyl diphosphate + H(+)</text>
        <dbReference type="Rhea" id="RHEA:23708"/>
        <dbReference type="Rhea" id="RHEA-COMP:9602"/>
        <dbReference type="Rhea" id="RHEA-COMP:9603"/>
        <dbReference type="ChEBI" id="CHEBI:15378"/>
        <dbReference type="ChEBI" id="CHEBI:58405"/>
        <dbReference type="ChEBI" id="CHEBI:60033"/>
        <dbReference type="ChEBI" id="CHEBI:78435"/>
        <dbReference type="EC" id="2.4.99.28"/>
    </reaction>
</comment>
<feature type="transmembrane region" description="Helical" evidence="13">
    <location>
        <begin position="116"/>
        <end position="137"/>
    </location>
</feature>
<evidence type="ECO:0000256" key="1">
    <source>
        <dbReference type="ARBA" id="ARBA00004752"/>
    </source>
</evidence>
<feature type="region of interest" description="Disordered" evidence="12">
    <location>
        <begin position="1"/>
        <end position="53"/>
    </location>
</feature>
<proteinExistence type="inferred from homology"/>
<evidence type="ECO:0000256" key="11">
    <source>
        <dbReference type="ARBA" id="ARBA00049902"/>
    </source>
</evidence>
<evidence type="ECO:0000256" key="12">
    <source>
        <dbReference type="SAM" id="MobiDB-lite"/>
    </source>
</evidence>
<dbReference type="Pfam" id="PF00912">
    <property type="entry name" value="Transgly"/>
    <property type="match status" value="1"/>
</dbReference>
<dbReference type="SUPFAM" id="SSF53955">
    <property type="entry name" value="Lysozyme-like"/>
    <property type="match status" value="1"/>
</dbReference>
<sequence length="765" mass="81842">MPNNDDQDRRFPLRRPATPQETPRARPVPAPAMPRDLWQPVGGVPNPLPEPAPALARGLAMLQGWLGSRRTAPAGGGGAVPPASPPGPPPVSPPPLPDDETGDPQRPRRRINWWRWTMRALGAFIILFILTVAWLAFTAPLSKSLEPPAPPSITLLAADGTPIARRGAIIGDPIDATKLPAHVADAFIAIEDRRFASHWGIDPRGILRALVHNISSDGGSQGGSTITQQLAKNAFLTSKRTAGRKFQEVLIAFWLEAWLSKQEILSRYLSYVYFGDNVYGLRAAARHYFSCEPEELTVSQASMLAGLVQAPSRLAPTGNLAGARARQKLVVGAMVDAGMLTKAEASRVRPAVLKPYKVKQLPNGGYFADWVLPQARDRAGEIATQQTVRTTLETKAQRAAERAVKAAGLKKTQIALVAMRPDGRVIAMVGGNSYSGSAFNRATQARRQPGSTFKLFVYLAALRAGMTPDTMVEDTPLKIGDWSPANSGGRYSGSITLQQAFAKSSNVAAVRIAQRVGIPNVIKAARDLGISTPIADEASIALGTSTVSLLELTSAYASVAEGSYPVRPRGLAAEDEDQDWLGRTLSGPSDYPDRTLGDMRQLLSSVVTSGTGRGAALSIPAFGKSGTSQDGRDALFIGYSGGLVVGVWIGNDDNSPIPGLSGGGTPARVWRDFMTRTLDIPAAAAPEPVVEEEATDNGTILDDILDAIDRGEIETQVAPDGRDVPPPLPPEDRRREDAMPTPRGSFDDRGPRRSQGDDIRPDDRF</sequence>
<dbReference type="PANTHER" id="PTHR32282:SF33">
    <property type="entry name" value="PEPTIDOGLYCAN GLYCOSYLTRANSFERASE"/>
    <property type="match status" value="1"/>
</dbReference>
<feature type="region of interest" description="Disordered" evidence="12">
    <location>
        <begin position="713"/>
        <end position="765"/>
    </location>
</feature>
<protein>
    <recommendedName>
        <fullName evidence="10">peptidoglycan glycosyltransferase</fullName>
        <ecNumber evidence="10">2.4.99.28</ecNumber>
    </recommendedName>
</protein>
<evidence type="ECO:0000256" key="10">
    <source>
        <dbReference type="ARBA" id="ARBA00044770"/>
    </source>
</evidence>
<evidence type="ECO:0000256" key="13">
    <source>
        <dbReference type="SAM" id="Phobius"/>
    </source>
</evidence>
<keyword evidence="6" id="KW-0328">Glycosyltransferase</keyword>
<evidence type="ECO:0000256" key="2">
    <source>
        <dbReference type="ARBA" id="ARBA00007090"/>
    </source>
</evidence>
<comment type="caution">
    <text evidence="16">The sequence shown here is derived from an EMBL/GenBank/DDBJ whole genome shotgun (WGS) entry which is preliminary data.</text>
</comment>
<dbReference type="InterPro" id="IPR001264">
    <property type="entry name" value="Glyco_trans_51"/>
</dbReference>
<gene>
    <name evidence="16" type="ORF">TPR58_00665</name>
</gene>
<dbReference type="Gene3D" id="1.10.3810.10">
    <property type="entry name" value="Biosynthetic peptidoglycan transglycosylase-like"/>
    <property type="match status" value="1"/>
</dbReference>
<dbReference type="Proteomes" id="UP001427805">
    <property type="component" value="Unassembled WGS sequence"/>
</dbReference>
<keyword evidence="5" id="KW-0645">Protease</keyword>
<keyword evidence="13" id="KW-0812">Transmembrane</keyword>
<accession>A0ABV0B6F6</accession>
<dbReference type="InterPro" id="IPR023346">
    <property type="entry name" value="Lysozyme-like_dom_sf"/>
</dbReference>
<dbReference type="InterPro" id="IPR001460">
    <property type="entry name" value="PCN-bd_Tpept"/>
</dbReference>
<comment type="similarity">
    <text evidence="2">In the C-terminal section; belongs to the transpeptidase family.</text>
</comment>
<comment type="similarity">
    <text evidence="3">In the N-terminal section; belongs to the glycosyltransferase 51 family.</text>
</comment>
<dbReference type="EMBL" id="JBDIZK010000001">
    <property type="protein sequence ID" value="MEN3745660.1"/>
    <property type="molecule type" value="Genomic_DNA"/>
</dbReference>
<evidence type="ECO:0000256" key="8">
    <source>
        <dbReference type="ARBA" id="ARBA00022801"/>
    </source>
</evidence>
<evidence type="ECO:0000256" key="4">
    <source>
        <dbReference type="ARBA" id="ARBA00022645"/>
    </source>
</evidence>
<dbReference type="Pfam" id="PF00905">
    <property type="entry name" value="Transpeptidase"/>
    <property type="match status" value="1"/>
</dbReference>
<dbReference type="PANTHER" id="PTHR32282">
    <property type="entry name" value="BINDING PROTEIN TRANSPEPTIDASE, PUTATIVE-RELATED"/>
    <property type="match status" value="1"/>
</dbReference>
<dbReference type="InterPro" id="IPR012338">
    <property type="entry name" value="Beta-lactam/transpept-like"/>
</dbReference>
<dbReference type="EC" id="2.4.99.28" evidence="10"/>
<keyword evidence="8" id="KW-0378">Hydrolase</keyword>
<evidence type="ECO:0000313" key="16">
    <source>
        <dbReference type="EMBL" id="MEN3745660.1"/>
    </source>
</evidence>
<keyword evidence="13" id="KW-1133">Transmembrane helix</keyword>
<evidence type="ECO:0000256" key="3">
    <source>
        <dbReference type="ARBA" id="ARBA00007739"/>
    </source>
</evidence>
<evidence type="ECO:0000256" key="9">
    <source>
        <dbReference type="ARBA" id="ARBA00023268"/>
    </source>
</evidence>
<feature type="domain" description="Glycosyl transferase family 51" evidence="15">
    <location>
        <begin position="172"/>
        <end position="334"/>
    </location>
</feature>
<evidence type="ECO:0000313" key="17">
    <source>
        <dbReference type="Proteomes" id="UP001427805"/>
    </source>
</evidence>
<dbReference type="InterPro" id="IPR036950">
    <property type="entry name" value="PBP_transglycosylase"/>
</dbReference>
<feature type="domain" description="Penicillin-binding protein transpeptidase" evidence="14">
    <location>
        <begin position="416"/>
        <end position="631"/>
    </location>
</feature>
<name>A0ABV0B6F6_9SPHN</name>
<feature type="region of interest" description="Disordered" evidence="12">
    <location>
        <begin position="68"/>
        <end position="107"/>
    </location>
</feature>
<organism evidence="16 17">
    <name type="scientific">Sphingomonas rustica</name>
    <dbReference type="NCBI Taxonomy" id="3103142"/>
    <lineage>
        <taxon>Bacteria</taxon>
        <taxon>Pseudomonadati</taxon>
        <taxon>Pseudomonadota</taxon>
        <taxon>Alphaproteobacteria</taxon>
        <taxon>Sphingomonadales</taxon>
        <taxon>Sphingomonadaceae</taxon>
        <taxon>Sphingomonas</taxon>
    </lineage>
</organism>
<dbReference type="Gene3D" id="3.40.710.10">
    <property type="entry name" value="DD-peptidase/beta-lactamase superfamily"/>
    <property type="match status" value="1"/>
</dbReference>
<dbReference type="SUPFAM" id="SSF56601">
    <property type="entry name" value="beta-lactamase/transpeptidase-like"/>
    <property type="match status" value="1"/>
</dbReference>